<dbReference type="InterPro" id="IPR001296">
    <property type="entry name" value="Glyco_trans_1"/>
</dbReference>
<dbReference type="Proteomes" id="UP000614811">
    <property type="component" value="Unassembled WGS sequence"/>
</dbReference>
<dbReference type="GO" id="GO:0016757">
    <property type="term" value="F:glycosyltransferase activity"/>
    <property type="evidence" value="ECO:0007669"/>
    <property type="project" value="InterPro"/>
</dbReference>
<evidence type="ECO:0000313" key="3">
    <source>
        <dbReference type="EMBL" id="GGZ99070.1"/>
    </source>
</evidence>
<evidence type="ECO:0000313" key="4">
    <source>
        <dbReference type="Proteomes" id="UP000614811"/>
    </source>
</evidence>
<proteinExistence type="predicted"/>
<protein>
    <submittedName>
        <fullName evidence="3">Glycosyl transferase</fullName>
    </submittedName>
</protein>
<dbReference type="Pfam" id="PF13579">
    <property type="entry name" value="Glyco_trans_4_4"/>
    <property type="match status" value="1"/>
</dbReference>
<name>A0A918VIE2_9GAMM</name>
<dbReference type="SUPFAM" id="SSF53756">
    <property type="entry name" value="UDP-Glycosyltransferase/glycogen phosphorylase"/>
    <property type="match status" value="1"/>
</dbReference>
<evidence type="ECO:0000259" key="1">
    <source>
        <dbReference type="Pfam" id="PF00534"/>
    </source>
</evidence>
<comment type="caution">
    <text evidence="3">The sequence shown here is derived from an EMBL/GenBank/DDBJ whole genome shotgun (WGS) entry which is preliminary data.</text>
</comment>
<gene>
    <name evidence="3" type="primary">bme6</name>
    <name evidence="3" type="ORF">GCM10008090_04530</name>
</gene>
<dbReference type="Pfam" id="PF00534">
    <property type="entry name" value="Glycos_transf_1"/>
    <property type="match status" value="1"/>
</dbReference>
<accession>A0A918VIE2</accession>
<feature type="domain" description="Glycosyl transferase family 1" evidence="1">
    <location>
        <begin position="176"/>
        <end position="342"/>
    </location>
</feature>
<reference evidence="3" key="2">
    <citation type="submission" date="2020-09" db="EMBL/GenBank/DDBJ databases">
        <authorList>
            <person name="Sun Q."/>
            <person name="Kim S."/>
        </authorList>
    </citation>
    <scope>NUCLEOTIDE SEQUENCE</scope>
    <source>
        <strain evidence="3">KCTC 12711</strain>
    </source>
</reference>
<dbReference type="PANTHER" id="PTHR45947">
    <property type="entry name" value="SULFOQUINOVOSYL TRANSFERASE SQD2"/>
    <property type="match status" value="1"/>
</dbReference>
<reference evidence="3" key="1">
    <citation type="journal article" date="2014" name="Int. J. Syst. Evol. Microbiol.">
        <title>Complete genome sequence of Corynebacterium casei LMG S-19264T (=DSM 44701T), isolated from a smear-ripened cheese.</title>
        <authorList>
            <consortium name="US DOE Joint Genome Institute (JGI-PGF)"/>
            <person name="Walter F."/>
            <person name="Albersmeier A."/>
            <person name="Kalinowski J."/>
            <person name="Ruckert C."/>
        </authorList>
    </citation>
    <scope>NUCLEOTIDE SEQUENCE</scope>
    <source>
        <strain evidence="3">KCTC 12711</strain>
    </source>
</reference>
<keyword evidence="3" id="KW-0808">Transferase</keyword>
<dbReference type="AlphaFoldDB" id="A0A918VIE2"/>
<dbReference type="InterPro" id="IPR028098">
    <property type="entry name" value="Glyco_trans_4-like_N"/>
</dbReference>
<dbReference type="PANTHER" id="PTHR45947:SF3">
    <property type="entry name" value="SULFOQUINOVOSYL TRANSFERASE SQD2"/>
    <property type="match status" value="1"/>
</dbReference>
<organism evidence="3 4">
    <name type="scientific">Arenicella chitinivorans</name>
    <dbReference type="NCBI Taxonomy" id="1329800"/>
    <lineage>
        <taxon>Bacteria</taxon>
        <taxon>Pseudomonadati</taxon>
        <taxon>Pseudomonadota</taxon>
        <taxon>Gammaproteobacteria</taxon>
        <taxon>Arenicellales</taxon>
        <taxon>Arenicellaceae</taxon>
        <taxon>Arenicella</taxon>
    </lineage>
</organism>
<evidence type="ECO:0000259" key="2">
    <source>
        <dbReference type="Pfam" id="PF13579"/>
    </source>
</evidence>
<dbReference type="InterPro" id="IPR050194">
    <property type="entry name" value="Glycosyltransferase_grp1"/>
</dbReference>
<dbReference type="Gene3D" id="3.40.50.2000">
    <property type="entry name" value="Glycogen Phosphorylase B"/>
    <property type="match status" value="2"/>
</dbReference>
<dbReference type="EMBL" id="BMXA01000001">
    <property type="protein sequence ID" value="GGZ99070.1"/>
    <property type="molecule type" value="Genomic_DNA"/>
</dbReference>
<sequence length="371" mass="41768">MVSALRRAGINAEIATTNDDGPRKLGVNINALTEYQGVPVRYFNRISFPITALREYSYAPGFGHWLKHHIHDYDIIHVHAIFSYCSTRAMQLARKNRVPYVVRPIGQLERWSLQQSKGRKQWYLDWIERKNITNAGFVQFTAAAEMQQAQEVIHAMKSEVIPLGLEMPMEVRGAREKLVARLKLKRECPIVLFLSRLHRKKGLEILFESVAKIPDLNVQLIVAGDGEPDYVQHLKNLSTSLKINNNCHFVGFAKGAEKALLLQGADLFALTSFSENFGIAALEALAAGTPTLLSTEVALSRTVAEHDVGYVTELDVDDIARTLAHAVTDLEALQEMGNAARDYVEQHFQWSHVVQQLIRNYTAIRDSSPVR</sequence>
<keyword evidence="4" id="KW-1185">Reference proteome</keyword>
<feature type="domain" description="Glycosyltransferase subfamily 4-like N-terminal" evidence="2">
    <location>
        <begin position="1"/>
        <end position="164"/>
    </location>
</feature>